<reference evidence="1" key="1">
    <citation type="journal article" date="2014" name="Front. Microbiol.">
        <title>High frequency of phylogenetically diverse reductive dehalogenase-homologous genes in deep subseafloor sedimentary metagenomes.</title>
        <authorList>
            <person name="Kawai M."/>
            <person name="Futagami T."/>
            <person name="Toyoda A."/>
            <person name="Takaki Y."/>
            <person name="Nishi S."/>
            <person name="Hori S."/>
            <person name="Arai W."/>
            <person name="Tsubouchi T."/>
            <person name="Morono Y."/>
            <person name="Uchiyama I."/>
            <person name="Ito T."/>
            <person name="Fujiyama A."/>
            <person name="Inagaki F."/>
            <person name="Takami H."/>
        </authorList>
    </citation>
    <scope>NUCLEOTIDE SEQUENCE</scope>
    <source>
        <strain evidence="1">Expedition CK06-06</strain>
    </source>
</reference>
<feature type="non-terminal residue" evidence="1">
    <location>
        <position position="1"/>
    </location>
</feature>
<dbReference type="Gene3D" id="3.40.50.11010">
    <property type="match status" value="1"/>
</dbReference>
<dbReference type="SUPFAM" id="SSF53756">
    <property type="entry name" value="UDP-Glycosyltransferase/glycogen phosphorylase"/>
    <property type="match status" value="1"/>
</dbReference>
<protein>
    <recommendedName>
        <fullName evidence="2">Glycosyltransferase subfamily 4-like N-terminal domain-containing protein</fullName>
    </recommendedName>
</protein>
<organism evidence="1">
    <name type="scientific">marine sediment metagenome</name>
    <dbReference type="NCBI Taxonomy" id="412755"/>
    <lineage>
        <taxon>unclassified sequences</taxon>
        <taxon>metagenomes</taxon>
        <taxon>ecological metagenomes</taxon>
    </lineage>
</organism>
<gene>
    <name evidence="1" type="ORF">S01H1_76703</name>
</gene>
<feature type="non-terminal residue" evidence="1">
    <location>
        <position position="235"/>
    </location>
</feature>
<proteinExistence type="predicted"/>
<dbReference type="EMBL" id="BARS01051502">
    <property type="protein sequence ID" value="GAG46015.1"/>
    <property type="molecule type" value="Genomic_DNA"/>
</dbReference>
<name>X0XS05_9ZZZZ</name>
<sequence length="235" mass="26424">HLLAERNVVLWVNYHASRTPTASSSDLVHMTRKLGQVLAGVTRPRKNLYVLTPLVIPLPRSAWAMRLNGMLLISQIRSVLSGIRRGPMQVWSFTPDISYVLRDFNAEKVVYYCVDEHAAFTGYDRDQVLRDEADLCRRADLVVTTSAALQQAKEPLNPNTILVPHGVDYEHFSKALSNNLPAPADIAGIPHPILGFFGLIRDWVDLDLLAEVARRRPDWHIVLLGDSTVDLAPYR</sequence>
<comment type="caution">
    <text evidence="1">The sequence shown here is derived from an EMBL/GenBank/DDBJ whole genome shotgun (WGS) entry which is preliminary data.</text>
</comment>
<accession>X0XS05</accession>
<dbReference type="AlphaFoldDB" id="X0XS05"/>
<evidence type="ECO:0000313" key="1">
    <source>
        <dbReference type="EMBL" id="GAG46015.1"/>
    </source>
</evidence>
<evidence type="ECO:0008006" key="2">
    <source>
        <dbReference type="Google" id="ProtNLM"/>
    </source>
</evidence>